<dbReference type="PANTHER" id="PTHR22893:SF98">
    <property type="entry name" value="OXIDOREDUCTASE"/>
    <property type="match status" value="1"/>
</dbReference>
<gene>
    <name evidence="2" type="ORF">SARC_01005</name>
</gene>
<dbReference type="Pfam" id="PF00724">
    <property type="entry name" value="Oxidored_FMN"/>
    <property type="match status" value="1"/>
</dbReference>
<dbReference type="InterPro" id="IPR045247">
    <property type="entry name" value="Oye-like"/>
</dbReference>
<dbReference type="STRING" id="667725.A0A0L0GD73"/>
<dbReference type="EMBL" id="KQ241632">
    <property type="protein sequence ID" value="KNC86859.1"/>
    <property type="molecule type" value="Genomic_DNA"/>
</dbReference>
<proteinExistence type="predicted"/>
<protein>
    <recommendedName>
        <fullName evidence="1">NADH:flavin oxidoreductase/NADH oxidase N-terminal domain-containing protein</fullName>
    </recommendedName>
</protein>
<dbReference type="GO" id="GO:0016491">
    <property type="term" value="F:oxidoreductase activity"/>
    <property type="evidence" value="ECO:0007669"/>
    <property type="project" value="InterPro"/>
</dbReference>
<dbReference type="GO" id="GO:0005829">
    <property type="term" value="C:cytosol"/>
    <property type="evidence" value="ECO:0007669"/>
    <property type="project" value="TreeGrafter"/>
</dbReference>
<dbReference type="InterPro" id="IPR001155">
    <property type="entry name" value="OxRdtase_FMN_N"/>
</dbReference>
<dbReference type="OrthoDB" id="1663137at2759"/>
<dbReference type="GO" id="GO:0010181">
    <property type="term" value="F:FMN binding"/>
    <property type="evidence" value="ECO:0007669"/>
    <property type="project" value="InterPro"/>
</dbReference>
<evidence type="ECO:0000259" key="1">
    <source>
        <dbReference type="Pfam" id="PF00724"/>
    </source>
</evidence>
<keyword evidence="3" id="KW-1185">Reference proteome</keyword>
<dbReference type="SUPFAM" id="SSF51395">
    <property type="entry name" value="FMN-linked oxidoreductases"/>
    <property type="match status" value="1"/>
</dbReference>
<evidence type="ECO:0000313" key="3">
    <source>
        <dbReference type="Proteomes" id="UP000054560"/>
    </source>
</evidence>
<dbReference type="RefSeq" id="XP_014160761.1">
    <property type="nucleotide sequence ID" value="XM_014305286.1"/>
</dbReference>
<dbReference type="InterPro" id="IPR013785">
    <property type="entry name" value="Aldolase_TIM"/>
</dbReference>
<dbReference type="PANTHER" id="PTHR22893">
    <property type="entry name" value="NADH OXIDOREDUCTASE-RELATED"/>
    <property type="match status" value="1"/>
</dbReference>
<feature type="domain" description="NADH:flavin oxidoreductase/NADH oxidase N-terminal" evidence="1">
    <location>
        <begin position="1"/>
        <end position="73"/>
    </location>
</feature>
<accession>A0A0L0GD73</accession>
<name>A0A0L0GD73_9EUKA</name>
<dbReference type="Gene3D" id="3.20.20.70">
    <property type="entry name" value="Aldolase class I"/>
    <property type="match status" value="3"/>
</dbReference>
<dbReference type="AlphaFoldDB" id="A0A0L0GD73"/>
<organism evidence="2 3">
    <name type="scientific">Sphaeroforma arctica JP610</name>
    <dbReference type="NCBI Taxonomy" id="667725"/>
    <lineage>
        <taxon>Eukaryota</taxon>
        <taxon>Ichthyosporea</taxon>
        <taxon>Ichthyophonida</taxon>
        <taxon>Sphaeroforma</taxon>
    </lineage>
</organism>
<dbReference type="GeneID" id="25901509"/>
<dbReference type="Proteomes" id="UP000054560">
    <property type="component" value="Unassembled WGS sequence"/>
</dbReference>
<sequence>MAPCTRCRADPVTRVPNVELMSRYYSERSEFGMILTEATSVNAMGVGYPGTPGIWSDEQTKAWSSIVDAVHEQVRPQVELGAPRALTLEEIAQTVEDYRIGAENAKKASFDGIEVHEYGDSDMKMVYTHVAQELERRNIAFIFARENWLDENIPEIGPSVIKANLSGVFIANEKFNLETGEKAIQDGKADAIGYGIPAISNADLVKRYMVGAELNKPNFALFMGYDVGNEGLNDYPLLLTAEAH</sequence>
<dbReference type="eggNOG" id="KOG0134">
    <property type="taxonomic scope" value="Eukaryota"/>
</dbReference>
<evidence type="ECO:0000313" key="2">
    <source>
        <dbReference type="EMBL" id="KNC86859.1"/>
    </source>
</evidence>
<reference evidence="2 3" key="1">
    <citation type="submission" date="2011-02" db="EMBL/GenBank/DDBJ databases">
        <title>The Genome Sequence of Sphaeroforma arctica JP610.</title>
        <authorList>
            <consortium name="The Broad Institute Genome Sequencing Platform"/>
            <person name="Russ C."/>
            <person name="Cuomo C."/>
            <person name="Young S.K."/>
            <person name="Zeng Q."/>
            <person name="Gargeya S."/>
            <person name="Alvarado L."/>
            <person name="Berlin A."/>
            <person name="Chapman S.B."/>
            <person name="Chen Z."/>
            <person name="Freedman E."/>
            <person name="Gellesch M."/>
            <person name="Goldberg J."/>
            <person name="Griggs A."/>
            <person name="Gujja S."/>
            <person name="Heilman E."/>
            <person name="Heiman D."/>
            <person name="Howarth C."/>
            <person name="Mehta T."/>
            <person name="Neiman D."/>
            <person name="Pearson M."/>
            <person name="Roberts A."/>
            <person name="Saif S."/>
            <person name="Shea T."/>
            <person name="Shenoy N."/>
            <person name="Sisk P."/>
            <person name="Stolte C."/>
            <person name="Sykes S."/>
            <person name="White J."/>
            <person name="Yandava C."/>
            <person name="Burger G."/>
            <person name="Gray M.W."/>
            <person name="Holland P.W.H."/>
            <person name="King N."/>
            <person name="Lang F.B.F."/>
            <person name="Roger A.J."/>
            <person name="Ruiz-Trillo I."/>
            <person name="Haas B."/>
            <person name="Nusbaum C."/>
            <person name="Birren B."/>
        </authorList>
    </citation>
    <scope>NUCLEOTIDE SEQUENCE [LARGE SCALE GENOMIC DNA]</scope>
    <source>
        <strain evidence="2 3">JP610</strain>
    </source>
</reference>